<organism evidence="3 4">
    <name type="scientific">Agrilactobacillus yilanensis</name>
    <dbReference type="NCBI Taxonomy" id="2485997"/>
    <lineage>
        <taxon>Bacteria</taxon>
        <taxon>Bacillati</taxon>
        <taxon>Bacillota</taxon>
        <taxon>Bacilli</taxon>
        <taxon>Lactobacillales</taxon>
        <taxon>Lactobacillaceae</taxon>
        <taxon>Agrilactobacillus</taxon>
    </lineage>
</organism>
<evidence type="ECO:0000313" key="3">
    <source>
        <dbReference type="EMBL" id="MFD1671704.1"/>
    </source>
</evidence>
<comment type="caution">
    <text evidence="3">The sequence shown here is derived from an EMBL/GenBank/DDBJ whole genome shotgun (WGS) entry which is preliminary data.</text>
</comment>
<dbReference type="InterPro" id="IPR051158">
    <property type="entry name" value="Metallophosphoesterase_sf"/>
</dbReference>
<keyword evidence="1" id="KW-0472">Membrane</keyword>
<dbReference type="PANTHER" id="PTHR31302">
    <property type="entry name" value="TRANSMEMBRANE PROTEIN WITH METALLOPHOSPHOESTERASE DOMAIN-RELATED"/>
    <property type="match status" value="1"/>
</dbReference>
<sequence>MKWFYRVTLIIGSFILILSGILIYAFKIEPYRLKVTDYVLSQRQSDTLELKIVQISDLHLKATFNTHNLEKVVQKVNQQKPDVVVFTGDLYDNYAQYHDDQRVSQTLRQIKTKFGKFAVYGNHDYGGGAGQHYAKIMARSGFLVLRNTSKTITLLNHKKVLFTGLDEAMLGHPAISAMTANKRVDYRVLLMHEPGMVTQFLNYSYDIALSGHSHGGQIKVPGLPIVNQKILAQTALAETYSQGWYTLANNLQLFVNTGIGTSHVAARFGVVPEISAYHIYI</sequence>
<gene>
    <name evidence="3" type="ORF">ACFQ5M_06340</name>
</gene>
<proteinExistence type="predicted"/>
<dbReference type="Gene3D" id="3.60.21.10">
    <property type="match status" value="1"/>
</dbReference>
<keyword evidence="1" id="KW-0812">Transmembrane</keyword>
<accession>A0ABW4J6V2</accession>
<dbReference type="SUPFAM" id="SSF56300">
    <property type="entry name" value="Metallo-dependent phosphatases"/>
    <property type="match status" value="1"/>
</dbReference>
<dbReference type="InterPro" id="IPR004843">
    <property type="entry name" value="Calcineurin-like_PHP"/>
</dbReference>
<keyword evidence="4" id="KW-1185">Reference proteome</keyword>
<dbReference type="RefSeq" id="WP_125713698.1">
    <property type="nucleotide sequence ID" value="NZ_JBHTOP010000022.1"/>
</dbReference>
<evidence type="ECO:0000259" key="2">
    <source>
        <dbReference type="Pfam" id="PF00149"/>
    </source>
</evidence>
<reference evidence="4" key="1">
    <citation type="journal article" date="2019" name="Int. J. Syst. Evol. Microbiol.">
        <title>The Global Catalogue of Microorganisms (GCM) 10K type strain sequencing project: providing services to taxonomists for standard genome sequencing and annotation.</title>
        <authorList>
            <consortium name="The Broad Institute Genomics Platform"/>
            <consortium name="The Broad Institute Genome Sequencing Center for Infectious Disease"/>
            <person name="Wu L."/>
            <person name="Ma J."/>
        </authorList>
    </citation>
    <scope>NUCLEOTIDE SEQUENCE [LARGE SCALE GENOMIC DNA]</scope>
    <source>
        <strain evidence="4">CCM 8896</strain>
    </source>
</reference>
<dbReference type="EMBL" id="JBHTOP010000022">
    <property type="protein sequence ID" value="MFD1671704.1"/>
    <property type="molecule type" value="Genomic_DNA"/>
</dbReference>
<dbReference type="Proteomes" id="UP001597267">
    <property type="component" value="Unassembled WGS sequence"/>
</dbReference>
<dbReference type="InterPro" id="IPR029052">
    <property type="entry name" value="Metallo-depent_PP-like"/>
</dbReference>
<dbReference type="Pfam" id="PF00149">
    <property type="entry name" value="Metallophos"/>
    <property type="match status" value="1"/>
</dbReference>
<evidence type="ECO:0000313" key="4">
    <source>
        <dbReference type="Proteomes" id="UP001597267"/>
    </source>
</evidence>
<evidence type="ECO:0000256" key="1">
    <source>
        <dbReference type="SAM" id="Phobius"/>
    </source>
</evidence>
<name>A0ABW4J6V2_9LACO</name>
<feature type="domain" description="Calcineurin-like phosphoesterase" evidence="2">
    <location>
        <begin position="50"/>
        <end position="215"/>
    </location>
</feature>
<protein>
    <submittedName>
        <fullName evidence="3">Metallophosphoesterase</fullName>
    </submittedName>
</protein>
<dbReference type="PANTHER" id="PTHR31302:SF25">
    <property type="entry name" value="PHOSPHOESTERASE"/>
    <property type="match status" value="1"/>
</dbReference>
<dbReference type="CDD" id="cd07385">
    <property type="entry name" value="MPP_YkuE_C"/>
    <property type="match status" value="1"/>
</dbReference>
<keyword evidence="1" id="KW-1133">Transmembrane helix</keyword>
<feature type="transmembrane region" description="Helical" evidence="1">
    <location>
        <begin position="7"/>
        <end position="26"/>
    </location>
</feature>